<dbReference type="InterPro" id="IPR050256">
    <property type="entry name" value="Glycosyltransferase_2"/>
</dbReference>
<evidence type="ECO:0000259" key="3">
    <source>
        <dbReference type="Pfam" id="PF00535"/>
    </source>
</evidence>
<accession>A0A6I6FG10</accession>
<dbReference type="SUPFAM" id="SSF53448">
    <property type="entry name" value="Nucleotide-diphospho-sugar transferases"/>
    <property type="match status" value="1"/>
</dbReference>
<proteinExistence type="inferred from homology"/>
<dbReference type="PANTHER" id="PTHR48090">
    <property type="entry name" value="UNDECAPRENYL-PHOSPHATE 4-DEOXY-4-FORMAMIDO-L-ARABINOSE TRANSFERASE-RELATED"/>
    <property type="match status" value="1"/>
</dbReference>
<feature type="domain" description="Glycosyltransferase 2-like" evidence="3">
    <location>
        <begin position="78"/>
        <end position="189"/>
    </location>
</feature>
<dbReference type="InterPro" id="IPR001173">
    <property type="entry name" value="Glyco_trans_2-like"/>
</dbReference>
<comment type="similarity">
    <text evidence="1">Belongs to the glycosyltransferase 2 family.</text>
</comment>
<dbReference type="Pfam" id="PF00535">
    <property type="entry name" value="Glycos_transf_2"/>
    <property type="match status" value="1"/>
</dbReference>
<dbReference type="Proteomes" id="UP000422572">
    <property type="component" value="Chromosome"/>
</dbReference>
<dbReference type="Gene3D" id="3.90.550.10">
    <property type="entry name" value="Spore Coat Polysaccharide Biosynthesis Protein SpsA, Chain A"/>
    <property type="match status" value="1"/>
</dbReference>
<keyword evidence="4" id="KW-0808">Transferase</keyword>
<dbReference type="EMBL" id="CP034279">
    <property type="protein sequence ID" value="QGV78005.1"/>
    <property type="molecule type" value="Genomic_DNA"/>
</dbReference>
<evidence type="ECO:0000256" key="2">
    <source>
        <dbReference type="SAM" id="MobiDB-lite"/>
    </source>
</evidence>
<organism evidence="4 5">
    <name type="scientific">Streptomyces ficellus</name>
    <dbReference type="NCBI Taxonomy" id="1977088"/>
    <lineage>
        <taxon>Bacteria</taxon>
        <taxon>Bacillati</taxon>
        <taxon>Actinomycetota</taxon>
        <taxon>Actinomycetes</taxon>
        <taxon>Kitasatosporales</taxon>
        <taxon>Streptomycetaceae</taxon>
        <taxon>Streptomyces</taxon>
    </lineage>
</organism>
<sequence length="276" mass="30015">MRVVNHPLRRATDHRPRPVPTAGPRRPAVSLVVPVRGTGRAAARDLARLLDQVPACVEEVVLAGDLPEPCAEPPRVAGDPVLRLVRHAASGAGPGRVPHAGLLAATGEHIVLIDAHGMSPREIPHYVHYLDNGYDFVKGSRFIAGGGSAGYPLVRRAGHRVLLLVARRLYGQQLTDLWYGFCAFRRGFLGLLDLRADGHELGAEIVAHALHNGLRIAEVPSRELPRHHDGSPLRTARDGTRILRTLLEERPRNALPRLMPSPSKLLPVNDRAEQGG</sequence>
<keyword evidence="5" id="KW-1185">Reference proteome</keyword>
<feature type="region of interest" description="Disordered" evidence="2">
    <location>
        <begin position="1"/>
        <end position="26"/>
    </location>
</feature>
<dbReference type="RefSeq" id="WP_156691821.1">
    <property type="nucleotide sequence ID" value="NZ_CP034279.1"/>
</dbReference>
<dbReference type="InterPro" id="IPR029044">
    <property type="entry name" value="Nucleotide-diphossugar_trans"/>
</dbReference>
<name>A0A6I6FG10_9ACTN</name>
<evidence type="ECO:0000313" key="5">
    <source>
        <dbReference type="Proteomes" id="UP000422572"/>
    </source>
</evidence>
<gene>
    <name evidence="4" type="ORF">EIZ62_06870</name>
</gene>
<dbReference type="OrthoDB" id="3177103at2"/>
<feature type="region of interest" description="Disordered" evidence="2">
    <location>
        <begin position="253"/>
        <end position="276"/>
    </location>
</feature>
<dbReference type="KEGG" id="sfic:EIZ62_06870"/>
<dbReference type="AlphaFoldDB" id="A0A6I6FG10"/>
<protein>
    <submittedName>
        <fullName evidence="4">Glycosyltransferase</fullName>
    </submittedName>
</protein>
<evidence type="ECO:0000313" key="4">
    <source>
        <dbReference type="EMBL" id="QGV78005.1"/>
    </source>
</evidence>
<dbReference type="PANTHER" id="PTHR48090:SF7">
    <property type="entry name" value="RFBJ PROTEIN"/>
    <property type="match status" value="1"/>
</dbReference>
<evidence type="ECO:0000256" key="1">
    <source>
        <dbReference type="ARBA" id="ARBA00006739"/>
    </source>
</evidence>
<dbReference type="GO" id="GO:0016740">
    <property type="term" value="F:transferase activity"/>
    <property type="evidence" value="ECO:0007669"/>
    <property type="project" value="UniProtKB-KW"/>
</dbReference>
<reference evidence="4 5" key="1">
    <citation type="submission" date="2018-12" db="EMBL/GenBank/DDBJ databases">
        <title>Complete genome sequence of Streptomyces ficellus NRRL8067, the producer of ficellomycin, feldamycin and nojirimycin.</title>
        <authorList>
            <person name="Zhang H."/>
            <person name="Yue R."/>
            <person name="Liu Y."/>
            <person name="Li M."/>
            <person name="Mu H."/>
            <person name="Zhang J."/>
        </authorList>
    </citation>
    <scope>NUCLEOTIDE SEQUENCE [LARGE SCALE GENOMIC DNA]</scope>
    <source>
        <strain evidence="4 5">NRRL 8067</strain>
    </source>
</reference>